<evidence type="ECO:0000313" key="6">
    <source>
        <dbReference type="Proteomes" id="UP000018468"/>
    </source>
</evidence>
<feature type="domain" description="Bromo" evidence="4">
    <location>
        <begin position="39"/>
        <end position="109"/>
    </location>
</feature>
<evidence type="ECO:0000259" key="4">
    <source>
        <dbReference type="PROSITE" id="PS50014"/>
    </source>
</evidence>
<keyword evidence="6" id="KW-1185">Reference proteome</keyword>
<dbReference type="PROSITE" id="PS50014">
    <property type="entry name" value="BROMODOMAIN_2"/>
    <property type="match status" value="1"/>
</dbReference>
<dbReference type="InterPro" id="IPR056522">
    <property type="entry name" value="KIAA2026_hel"/>
</dbReference>
<evidence type="ECO:0000256" key="1">
    <source>
        <dbReference type="ARBA" id="ARBA00023117"/>
    </source>
</evidence>
<feature type="compositionally biased region" description="Polar residues" evidence="3">
    <location>
        <begin position="1373"/>
        <end position="1398"/>
    </location>
</feature>
<dbReference type="InterPro" id="IPR040214">
    <property type="entry name" value="BRD10"/>
</dbReference>
<dbReference type="InterPro" id="IPR001487">
    <property type="entry name" value="Bromodomain"/>
</dbReference>
<feature type="compositionally biased region" description="Polar residues" evidence="3">
    <location>
        <begin position="821"/>
        <end position="832"/>
    </location>
</feature>
<dbReference type="OMA" id="DAQENAY"/>
<protein>
    <submittedName>
        <fullName evidence="5">Bromodomain containing 10</fullName>
    </submittedName>
</protein>
<dbReference type="PRINTS" id="PR00503">
    <property type="entry name" value="BROMODOMAIN"/>
</dbReference>
<reference evidence="5" key="2">
    <citation type="submission" date="2025-08" db="UniProtKB">
        <authorList>
            <consortium name="Ensembl"/>
        </authorList>
    </citation>
    <scope>IDENTIFICATION</scope>
</reference>
<evidence type="ECO:0000256" key="2">
    <source>
        <dbReference type="PROSITE-ProRule" id="PRU00035"/>
    </source>
</evidence>
<reference evidence="5" key="3">
    <citation type="submission" date="2025-09" db="UniProtKB">
        <authorList>
            <consortium name="Ensembl"/>
        </authorList>
    </citation>
    <scope>IDENTIFICATION</scope>
</reference>
<evidence type="ECO:0000256" key="3">
    <source>
        <dbReference type="SAM" id="MobiDB-lite"/>
    </source>
</evidence>
<dbReference type="InterPro" id="IPR036427">
    <property type="entry name" value="Bromodomain-like_sf"/>
</dbReference>
<accession>W5MV97</accession>
<dbReference type="Gene3D" id="1.20.920.10">
    <property type="entry name" value="Bromodomain-like"/>
    <property type="match status" value="1"/>
</dbReference>
<dbReference type="SMART" id="SM00297">
    <property type="entry name" value="BROMO"/>
    <property type="match status" value="1"/>
</dbReference>
<dbReference type="PANTHER" id="PTHR31095:SF3">
    <property type="entry name" value="RIKEN CDNA 9930021J03 GENE"/>
    <property type="match status" value="1"/>
</dbReference>
<dbReference type="GeneTree" id="ENSGT00390000011483"/>
<keyword evidence="1 2" id="KW-0103">Bromodomain</keyword>
<dbReference type="EMBL" id="AHAT01013001">
    <property type="status" value="NOT_ANNOTATED_CDS"/>
    <property type="molecule type" value="Genomic_DNA"/>
</dbReference>
<sequence length="1897" mass="204996">EKKEPKYLKKGGPCLSEQDDLSYELQQVYRILNGFMLEKHKGITAPFMNPVSASQYEDYDRRVQQPMWLRRMEEKFINREYETITEFVSDFRLMLENCYRFHGVDHWLSKQAQKLEMMLEQKLTLLSRTLREKTSLAMTSKGRYGLDEEKGLVSSSSRRRSVPRSLGALTTGASESLMVQALRLEEQQRAKEERRQREQERKEAEEATTKELEDWERSLLAQAHPQSMETLWELPAIGHFLCLAQQALNLPEIVFFELERCLLMPRCSSFLAKVMTSLLSQPQRRATLHRRPALTYCSWEAALRQKVKGWYRLMGQAEDVSACAEQLGLCPQFFRVLGKSTPLEERPFHLLPFYQRVWLLKGLCDWVYETQKEVQDAVLGQPIHECRESILGYDGRENAYIHFPHFCGADLRIYCQSPSASPEFPMPAICVRRQDQEEATAKSGEARLTANWCTVAKENCREQRTDDGAENVKEDNDETGSACIQAPLVKEISLTEGCPNWDNIRVKSESSEKNCEVNLTSPETLGSPEFTGLQPPLSPGEVHSVNNKVPLLAQNSCASCGSHINLHCHQDKHHSRPASPERNGVSPKHSAQDGLVEGKGTRMRTKKKKKKKKKLKELGLKEGQNKLGGVRHNLSKTSRPDHQKAIATAKKKDKRKKRKSGKKSDSRKTTAKKRKTGPKLPAEPTFQLVCTNLDELRKLIKKTEEELKELENARKKSGKWYFRRQAVKELHGTLMRLLNELTPWEPKLVKAFHRNRARLKKDFDDFKKHPEYANFVREVWTGEEGEGDGGKECTSAESITQTDGAENQDQVLKRELMTAGDTRQQGTDSSVRSRVLKKEFSSQDGQKLPSKNPKRRQSGSTDEEITPRKRNKTGGSEEQMSPRPQPEMRVGESKLAIQPLTPENSKGSTVPIFLKGGKPIQALLAKNVGNKVTLISQPSAPASQMSNKATVLPQAMKPLTSVQSTPKSPVQVVYKMSNNSCTPLDLLRKGSGPVKIAVQPVLDQKTGEKVMQQVVILPTNLLIQKQLEKDLPYPLSNAHPDDVSKIPVQQVAPLNDVSGRGFSSSSVSNSLHIMKTPKTEVVAISSTSTLIGTSVSKTGPVQCLTQSAVPNRAIAASAPSESPSRASDSKQELKTVCIRDSQSIHVTTRGGNTGVVKVQTSSDHSTSSLPSSPVFTFTPQFQAFLVSKSSASSTLTPSGSTCTVAATSPTAFSLISSAISIPVSVSQAVGTTVNVALNQHKSASLTVQEATSKSTALTASRPSVAMNPALPTTQQNTVNIAVSTASLAKPSKVITPTTVVQYANKLPTKRSQPEACLEEQSPLQKVILVTPPSGIASPAPLSNVSSCTAASTVQTPRLMFITQASAPVRHPTIGNSKLPEQSSSTDSPAASQPCVPTSPQVKDVKIGLNIGQAIVNAATDTLQNIQVIGLLPDFATRLPEEPLNQVKRNNISGLESGMKNIHSSPSVAAVSGLLSAQTAVSLSGPSTDASKSTGSTYSKASGCNDGTHLSYSTLKAGHFASSLLITASKQQDISSASTSLACALSSTSVGQTGGSAPKTALAPSMSSFIQNDPTVMNALPARTSVLASAVNKLRCPIPLSTKRLPVSLTSFTTSQNQPRNVSTPTQIFSTPVPAPRPACQPTAVNPLNETSVQQKIVINTTTPLAPGTQIVINNTRFIVPSHGLGPGSHVLLISNPGTSATGPQTSTALKVNLSQALPSSQVNSLGKGIGKSLAASSAVSVVPVSQSVAAGSTSHHGHSSAAKISTVASLIQALSTLVKENIAVTAPQTESLVSSTKAAGPTNIVTKVQLTSTVQPVGAPLPASSAALLTSASPSKLMVSPEGAILNAIRSPSSNLLPVSKAVATVVVTPSSSTGRVLPITMADNPQTTAEPDKGRS</sequence>
<dbReference type="InParanoid" id="W5MV97"/>
<feature type="region of interest" description="Disordered" evidence="3">
    <location>
        <begin position="1369"/>
        <end position="1398"/>
    </location>
</feature>
<feature type="compositionally biased region" description="Basic residues" evidence="3">
    <location>
        <begin position="601"/>
        <end position="615"/>
    </location>
</feature>
<dbReference type="Ensembl" id="ENSLOCT00000012327.1">
    <property type="protein sequence ID" value="ENSLOCP00000012306.1"/>
    <property type="gene ID" value="ENSLOCG00000010062.1"/>
</dbReference>
<feature type="compositionally biased region" description="Basic residues" evidence="3">
    <location>
        <begin position="649"/>
        <end position="661"/>
    </location>
</feature>
<dbReference type="eggNOG" id="KOG1474">
    <property type="taxonomic scope" value="Eukaryota"/>
</dbReference>
<feature type="region of interest" description="Disordered" evidence="3">
    <location>
        <begin position="779"/>
        <end position="891"/>
    </location>
</feature>
<feature type="region of interest" description="Disordered" evidence="3">
    <location>
        <begin position="1114"/>
        <end position="1133"/>
    </location>
</feature>
<feature type="region of interest" description="Disordered" evidence="3">
    <location>
        <begin position="188"/>
        <end position="210"/>
    </location>
</feature>
<dbReference type="SUPFAM" id="SSF47370">
    <property type="entry name" value="Bromodomain"/>
    <property type="match status" value="1"/>
</dbReference>
<evidence type="ECO:0000313" key="5">
    <source>
        <dbReference type="Ensembl" id="ENSLOCP00000012306.1"/>
    </source>
</evidence>
<dbReference type="HOGENOM" id="CLU_001633_0_0_1"/>
<feature type="compositionally biased region" description="Low complexity" evidence="3">
    <location>
        <begin position="1114"/>
        <end position="1126"/>
    </location>
</feature>
<reference evidence="6" key="1">
    <citation type="submission" date="2011-12" db="EMBL/GenBank/DDBJ databases">
        <title>The Draft Genome of Lepisosteus oculatus.</title>
        <authorList>
            <consortium name="The Broad Institute Genome Assembly &amp; Analysis Group"/>
            <consortium name="Computational R&amp;D Group"/>
            <consortium name="and Sequencing Platform"/>
            <person name="Di Palma F."/>
            <person name="Alfoldi J."/>
            <person name="Johnson J."/>
            <person name="Berlin A."/>
            <person name="Gnerre S."/>
            <person name="Jaffe D."/>
            <person name="MacCallum I."/>
            <person name="Young S."/>
            <person name="Walker B.J."/>
            <person name="Lander E.S."/>
            <person name="Lindblad-Toh K."/>
        </authorList>
    </citation>
    <scope>NUCLEOTIDE SEQUENCE [LARGE SCALE GENOMIC DNA]</scope>
</reference>
<dbReference type="CDD" id="cd04369">
    <property type="entry name" value="Bromodomain"/>
    <property type="match status" value="1"/>
</dbReference>
<feature type="compositionally biased region" description="Polar residues" evidence="3">
    <location>
        <begin position="795"/>
        <end position="810"/>
    </location>
</feature>
<name>W5MV97_LEPOC</name>
<organism evidence="5 6">
    <name type="scientific">Lepisosteus oculatus</name>
    <name type="common">Spotted gar</name>
    <dbReference type="NCBI Taxonomy" id="7918"/>
    <lineage>
        <taxon>Eukaryota</taxon>
        <taxon>Metazoa</taxon>
        <taxon>Chordata</taxon>
        <taxon>Craniata</taxon>
        <taxon>Vertebrata</taxon>
        <taxon>Euteleostomi</taxon>
        <taxon>Actinopterygii</taxon>
        <taxon>Neopterygii</taxon>
        <taxon>Holostei</taxon>
        <taxon>Semionotiformes</taxon>
        <taxon>Lepisosteidae</taxon>
        <taxon>Lepisosteus</taxon>
    </lineage>
</organism>
<dbReference type="PANTHER" id="PTHR31095">
    <property type="entry name" value="RIKEN CDNA 9930021J03 GENE"/>
    <property type="match status" value="1"/>
</dbReference>
<feature type="compositionally biased region" description="Polar residues" evidence="3">
    <location>
        <begin position="1613"/>
        <end position="1629"/>
    </location>
</feature>
<dbReference type="Proteomes" id="UP000018468">
    <property type="component" value="Linkage group LG2"/>
</dbReference>
<dbReference type="Pfam" id="PF23450">
    <property type="entry name" value="KIAA2026_hel"/>
    <property type="match status" value="1"/>
</dbReference>
<feature type="region of interest" description="Disordered" evidence="3">
    <location>
        <begin position="1613"/>
        <end position="1632"/>
    </location>
</feature>
<dbReference type="Pfam" id="PF00439">
    <property type="entry name" value="Bromodomain"/>
    <property type="match status" value="1"/>
</dbReference>
<dbReference type="STRING" id="7918.ENSLOCP00000012306"/>
<feature type="region of interest" description="Disordered" evidence="3">
    <location>
        <begin position="570"/>
        <end position="683"/>
    </location>
</feature>
<dbReference type="EMBL" id="AHAT01013002">
    <property type="status" value="NOT_ANNOTATED_CDS"/>
    <property type="molecule type" value="Genomic_DNA"/>
</dbReference>
<dbReference type="Bgee" id="ENSLOCG00000010062">
    <property type="expression patterns" value="Expressed in camera-type eye and 11 other cell types or tissues"/>
</dbReference>
<proteinExistence type="predicted"/>